<dbReference type="Proteomes" id="UP000620075">
    <property type="component" value="Unassembled WGS sequence"/>
</dbReference>
<keyword evidence="3 6" id="KW-0378">Hydrolase</keyword>
<dbReference type="PANTHER" id="PTHR11452">
    <property type="entry name" value="ALPHA-GALACTOSIDASE/ALPHA-N-ACETYLGALACTOSAMINIDASE"/>
    <property type="match status" value="1"/>
</dbReference>
<keyword evidence="4 6" id="KW-1015">Disulfide bond</keyword>
<dbReference type="Pfam" id="PF08305">
    <property type="entry name" value="NPCBM"/>
    <property type="match status" value="1"/>
</dbReference>
<dbReference type="CDD" id="cd14792">
    <property type="entry name" value="GH27"/>
    <property type="match status" value="1"/>
</dbReference>
<dbReference type="InterPro" id="IPR008979">
    <property type="entry name" value="Galactose-bd-like_sf"/>
</dbReference>
<dbReference type="PRINTS" id="PR00740">
    <property type="entry name" value="GLHYDRLASE27"/>
</dbReference>
<dbReference type="Pfam" id="PF10633">
    <property type="entry name" value="NPCBM_assoc"/>
    <property type="match status" value="1"/>
</dbReference>
<dbReference type="Gene3D" id="2.60.120.1060">
    <property type="entry name" value="NPCBM/NEW2 domain"/>
    <property type="match status" value="1"/>
</dbReference>
<dbReference type="InterPro" id="IPR017853">
    <property type="entry name" value="GH"/>
</dbReference>
<keyword evidence="2" id="KW-0732">Signal</keyword>
<reference evidence="9 10" key="1">
    <citation type="submission" date="2020-10" db="EMBL/GenBank/DDBJ databases">
        <title>Ca. Dormibacterota MAGs.</title>
        <authorList>
            <person name="Montgomery K."/>
        </authorList>
    </citation>
    <scope>NUCLEOTIDE SEQUENCE [LARGE SCALE GENOMIC DNA]</scope>
    <source>
        <strain evidence="9">SC8811_S16_3</strain>
    </source>
</reference>
<dbReference type="GO" id="GO:0005975">
    <property type="term" value="P:carbohydrate metabolic process"/>
    <property type="evidence" value="ECO:0007669"/>
    <property type="project" value="InterPro"/>
</dbReference>
<comment type="similarity">
    <text evidence="1 6">Belongs to the glycosyl hydrolase 27 family.</text>
</comment>
<dbReference type="Gene3D" id="3.20.20.70">
    <property type="entry name" value="Aldolase class I"/>
    <property type="match status" value="1"/>
</dbReference>
<dbReference type="InterPro" id="IPR000421">
    <property type="entry name" value="FA58C"/>
</dbReference>
<gene>
    <name evidence="9" type="ORF">JF888_13315</name>
</gene>
<evidence type="ECO:0000313" key="10">
    <source>
        <dbReference type="Proteomes" id="UP000620075"/>
    </source>
</evidence>
<feature type="compositionally biased region" description="Low complexity" evidence="7">
    <location>
        <begin position="518"/>
        <end position="527"/>
    </location>
</feature>
<evidence type="ECO:0000256" key="7">
    <source>
        <dbReference type="SAM" id="MobiDB-lite"/>
    </source>
</evidence>
<dbReference type="PANTHER" id="PTHR11452:SF75">
    <property type="entry name" value="ALPHA-GALACTOSIDASE MEL1"/>
    <property type="match status" value="1"/>
</dbReference>
<dbReference type="AlphaFoldDB" id="A0A934KBI9"/>
<evidence type="ECO:0000256" key="5">
    <source>
        <dbReference type="ARBA" id="ARBA00023295"/>
    </source>
</evidence>
<dbReference type="InterPro" id="IPR041233">
    <property type="entry name" value="Melibiase_C"/>
</dbReference>
<comment type="caution">
    <text evidence="9">The sequence shown here is derived from an EMBL/GenBank/DDBJ whole genome shotgun (WGS) entry which is preliminary data.</text>
</comment>
<dbReference type="Gene3D" id="2.60.120.260">
    <property type="entry name" value="Galactose-binding domain-like"/>
    <property type="match status" value="1"/>
</dbReference>
<evidence type="ECO:0000313" key="9">
    <source>
        <dbReference type="EMBL" id="MBJ7604152.1"/>
    </source>
</evidence>
<evidence type="ECO:0000256" key="4">
    <source>
        <dbReference type="ARBA" id="ARBA00023157"/>
    </source>
</evidence>
<evidence type="ECO:0000256" key="3">
    <source>
        <dbReference type="ARBA" id="ARBA00022801"/>
    </source>
</evidence>
<dbReference type="SUPFAM" id="SSF51011">
    <property type="entry name" value="Glycosyl hydrolase domain"/>
    <property type="match status" value="1"/>
</dbReference>
<dbReference type="EC" id="3.2.1.22" evidence="6"/>
<accession>A0A934KBI9</accession>
<dbReference type="EMBL" id="JAEKNQ010000054">
    <property type="protein sequence ID" value="MBJ7604152.1"/>
    <property type="molecule type" value="Genomic_DNA"/>
</dbReference>
<dbReference type="SMART" id="SM00231">
    <property type="entry name" value="FA58C"/>
    <property type="match status" value="1"/>
</dbReference>
<feature type="domain" description="F5/8 type C" evidence="8">
    <location>
        <begin position="700"/>
        <end position="851"/>
    </location>
</feature>
<dbReference type="InterPro" id="IPR013785">
    <property type="entry name" value="Aldolase_TIM"/>
</dbReference>
<dbReference type="InterPro" id="IPR013222">
    <property type="entry name" value="Glyco_hyd_98_carb-bd"/>
</dbReference>
<dbReference type="InterPro" id="IPR002241">
    <property type="entry name" value="Glyco_hydro_27"/>
</dbReference>
<dbReference type="Pfam" id="PF00754">
    <property type="entry name" value="F5_F8_type_C"/>
    <property type="match status" value="1"/>
</dbReference>
<dbReference type="SUPFAM" id="SSF51445">
    <property type="entry name" value="(Trans)glycosidases"/>
    <property type="match status" value="1"/>
</dbReference>
<dbReference type="SMART" id="SM00776">
    <property type="entry name" value="NPCBM"/>
    <property type="match status" value="1"/>
</dbReference>
<sequence length="854" mass="89410">MFTAALGLGLVPALLVVGALPALALDNGLARTPYLGWNTYYGLGSTYNDAKIRVEADAMVSRGLTAAGYRYVWLDGGWWSGTRDANGNITVDATQWPEGMKGVANHIHARGLRAGIYTDAGSDGCGGANQGSYGHYQQDVNQFAAWGFDAVKVDYCGGTKQNLDPATQYGQFRDAILNDTPRRPMLFNICNPFPPGTSPWTPNYPPYDRSAYNSFSFGPRTGNSWRTDTDIGFVRNIQFKDVLRNLDHNAAHPEAAGPGHWNDPDYLGPELGMTSNESQAQFSLWAVVAAPLIIGSDVSALSQSAVHMLTNDEVLDVSQDPLGVQGKPISTQGNGQVWVRPLANGDRAVALLNRGTLPTTISTDAKAIGIKHASRYDLRDVWHHATTESAGTIAASVPGHSVVLYRVSPGHGDSVPPAVLLSPPATPAPYSGSDLRLAVPAQALPVSVTFTNYGRTPVKNVQLRLFGPPGWTIQPSGPLNGGTLVSGRSYTGHWSITPPAGTLPGSNLLQATVTYRYGDNGSGDQTGSDGGSGSQNGSDSSSTKLTAETSVLVPPAPPSGMGYLSDHTWLDASSGYLVPKLDTQCCASTKISLLGKTYDKGIGTASPSQVEYYLGGNCTGVTATVGIDDSARFTTAGATAVFQVFADGRKLFDSGLVTQNVTKEVNVDVSGASVLSLVVGDAGDGGYNDRADWANLRASCGAPPATVPHGPWPHFVPNSSETATATSANNGYPASNAIDGKLTTLWHSRFSPVHDPLPISLTIDTGAPHILTGLTYQARLDGDSTGIITTYTISLSVDGINFTPAASGTWADDSSIKSAGFGATAARYIRLTATSAHNGYVSAAEVGVADSPPA</sequence>
<dbReference type="InterPro" id="IPR013780">
    <property type="entry name" value="Glyco_hydro_b"/>
</dbReference>
<evidence type="ECO:0000256" key="1">
    <source>
        <dbReference type="ARBA" id="ARBA00009743"/>
    </source>
</evidence>
<dbReference type="FunFam" id="2.60.40.1180:FF:000008">
    <property type="entry name" value="Alpha-galactosidase"/>
    <property type="match status" value="1"/>
</dbReference>
<dbReference type="SUPFAM" id="SSF49785">
    <property type="entry name" value="Galactose-binding domain-like"/>
    <property type="match status" value="2"/>
</dbReference>
<protein>
    <recommendedName>
        <fullName evidence="6">Alpha-galactosidase</fullName>
        <ecNumber evidence="6">3.2.1.22</ecNumber>
    </recommendedName>
    <alternativeName>
        <fullName evidence="6">Melibiase</fullName>
    </alternativeName>
</protein>
<keyword evidence="5 6" id="KW-0326">Glycosidase</keyword>
<dbReference type="Pfam" id="PF17801">
    <property type="entry name" value="Melibiase_C"/>
    <property type="match status" value="1"/>
</dbReference>
<name>A0A934KBI9_9BACT</name>
<evidence type="ECO:0000256" key="6">
    <source>
        <dbReference type="RuleBase" id="RU361168"/>
    </source>
</evidence>
<evidence type="ECO:0000256" key="2">
    <source>
        <dbReference type="ARBA" id="ARBA00022729"/>
    </source>
</evidence>
<dbReference type="Gene3D" id="2.60.40.1180">
    <property type="entry name" value="Golgi alpha-mannosidase II"/>
    <property type="match status" value="1"/>
</dbReference>
<dbReference type="InterPro" id="IPR018905">
    <property type="entry name" value="A-galactase_NEW3"/>
</dbReference>
<comment type="catalytic activity">
    <reaction evidence="6">
        <text>Hydrolysis of terminal, non-reducing alpha-D-galactose residues in alpha-D-galactosides, including galactose oligosaccharides, galactomannans and galactolipids.</text>
        <dbReference type="EC" id="3.2.1.22"/>
    </reaction>
</comment>
<dbReference type="InterPro" id="IPR038637">
    <property type="entry name" value="NPCBM_sf"/>
</dbReference>
<proteinExistence type="inferred from homology"/>
<dbReference type="GO" id="GO:0004557">
    <property type="term" value="F:alpha-galactosidase activity"/>
    <property type="evidence" value="ECO:0007669"/>
    <property type="project" value="UniProtKB-EC"/>
</dbReference>
<dbReference type="Pfam" id="PF16499">
    <property type="entry name" value="Melibiase_2"/>
    <property type="match status" value="1"/>
</dbReference>
<dbReference type="PROSITE" id="PS50022">
    <property type="entry name" value="FA58C_3"/>
    <property type="match status" value="1"/>
</dbReference>
<organism evidence="9 10">
    <name type="scientific">Candidatus Dormiibacter inghamiae</name>
    <dbReference type="NCBI Taxonomy" id="3127013"/>
    <lineage>
        <taxon>Bacteria</taxon>
        <taxon>Bacillati</taxon>
        <taxon>Candidatus Dormiibacterota</taxon>
        <taxon>Candidatus Dormibacteria</taxon>
        <taxon>Candidatus Dormibacterales</taxon>
        <taxon>Candidatus Dormibacteraceae</taxon>
        <taxon>Candidatus Dormiibacter</taxon>
    </lineage>
</organism>
<feature type="region of interest" description="Disordered" evidence="7">
    <location>
        <begin position="516"/>
        <end position="546"/>
    </location>
</feature>
<evidence type="ECO:0000259" key="8">
    <source>
        <dbReference type="PROSITE" id="PS50022"/>
    </source>
</evidence>